<sequence>MNTDLILTNAILIAMIMDPFGNLPFFVSLLKHANNRRYLRIVVRESLIALLVMVLTLFAGRWWLQAMGITPNELKISGGIILFLIGLKMVFASFSAASPAEPAQAGPEPFIVPLAIPLICGPGAIAFLITQFGNTAAAEYSAVLAAIVLAWLFQLAVLLAGRLVARVLGEKVLDALESLMGLMLTAVAVGLFLSGLNALYHIGQ</sequence>
<evidence type="ECO:0000256" key="5">
    <source>
        <dbReference type="ARBA" id="ARBA00022989"/>
    </source>
</evidence>
<protein>
    <submittedName>
        <fullName evidence="8">Uncharacterized protein</fullName>
    </submittedName>
</protein>
<feature type="transmembrane region" description="Helical" evidence="7">
    <location>
        <begin position="6"/>
        <end position="30"/>
    </location>
</feature>
<comment type="similarity">
    <text evidence="2">Belongs to the UPF0056 (MarC) family.</text>
</comment>
<feature type="transmembrane region" description="Helical" evidence="7">
    <location>
        <begin position="76"/>
        <end position="98"/>
    </location>
</feature>
<evidence type="ECO:0000256" key="3">
    <source>
        <dbReference type="ARBA" id="ARBA00022475"/>
    </source>
</evidence>
<dbReference type="AlphaFoldDB" id="A0A644Y688"/>
<evidence type="ECO:0000256" key="2">
    <source>
        <dbReference type="ARBA" id="ARBA00009784"/>
    </source>
</evidence>
<organism evidence="8">
    <name type="scientific">bioreactor metagenome</name>
    <dbReference type="NCBI Taxonomy" id="1076179"/>
    <lineage>
        <taxon>unclassified sequences</taxon>
        <taxon>metagenomes</taxon>
        <taxon>ecological metagenomes</taxon>
    </lineage>
</organism>
<feature type="transmembrane region" description="Helical" evidence="7">
    <location>
        <begin position="142"/>
        <end position="161"/>
    </location>
</feature>
<feature type="transmembrane region" description="Helical" evidence="7">
    <location>
        <begin position="110"/>
        <end position="130"/>
    </location>
</feature>
<comment type="caution">
    <text evidence="8">The sequence shown here is derived from an EMBL/GenBank/DDBJ whole genome shotgun (WGS) entry which is preliminary data.</text>
</comment>
<evidence type="ECO:0000256" key="4">
    <source>
        <dbReference type="ARBA" id="ARBA00022692"/>
    </source>
</evidence>
<reference evidence="8" key="1">
    <citation type="submission" date="2019-08" db="EMBL/GenBank/DDBJ databases">
        <authorList>
            <person name="Kucharzyk K."/>
            <person name="Murdoch R.W."/>
            <person name="Higgins S."/>
            <person name="Loffler F."/>
        </authorList>
    </citation>
    <scope>NUCLEOTIDE SEQUENCE</scope>
</reference>
<dbReference type="EMBL" id="VSSQ01004179">
    <property type="protein sequence ID" value="MPM24065.1"/>
    <property type="molecule type" value="Genomic_DNA"/>
</dbReference>
<accession>A0A644Y688</accession>
<evidence type="ECO:0000256" key="6">
    <source>
        <dbReference type="ARBA" id="ARBA00023136"/>
    </source>
</evidence>
<keyword evidence="3" id="KW-1003">Cell membrane</keyword>
<keyword evidence="5 7" id="KW-1133">Transmembrane helix</keyword>
<dbReference type="NCBIfam" id="TIGR00427">
    <property type="entry name" value="NAAT family transporter"/>
    <property type="match status" value="1"/>
</dbReference>
<dbReference type="GO" id="GO:0005886">
    <property type="term" value="C:plasma membrane"/>
    <property type="evidence" value="ECO:0007669"/>
    <property type="project" value="UniProtKB-SubCell"/>
</dbReference>
<feature type="transmembrane region" description="Helical" evidence="7">
    <location>
        <begin position="182"/>
        <end position="202"/>
    </location>
</feature>
<keyword evidence="6 7" id="KW-0472">Membrane</keyword>
<gene>
    <name evidence="8" type="ORF">SDC9_70546</name>
</gene>
<name>A0A644Y688_9ZZZZ</name>
<comment type="subcellular location">
    <subcellularLocation>
        <location evidence="1">Cell membrane</location>
        <topology evidence="1">Multi-pass membrane protein</topology>
    </subcellularLocation>
</comment>
<evidence type="ECO:0000313" key="8">
    <source>
        <dbReference type="EMBL" id="MPM24065.1"/>
    </source>
</evidence>
<dbReference type="PANTHER" id="PTHR33508">
    <property type="entry name" value="UPF0056 MEMBRANE PROTEIN YHCE"/>
    <property type="match status" value="1"/>
</dbReference>
<keyword evidence="4 7" id="KW-0812">Transmembrane</keyword>
<feature type="transmembrane region" description="Helical" evidence="7">
    <location>
        <begin position="42"/>
        <end position="64"/>
    </location>
</feature>
<dbReference type="InterPro" id="IPR002771">
    <property type="entry name" value="Multi_antbiot-R_MarC"/>
</dbReference>
<dbReference type="PANTHER" id="PTHR33508:SF10">
    <property type="entry name" value="UPF0056 INNER MEMBRANE PROTEIN YHGN"/>
    <property type="match status" value="1"/>
</dbReference>
<dbReference type="Pfam" id="PF01914">
    <property type="entry name" value="MarC"/>
    <property type="match status" value="1"/>
</dbReference>
<evidence type="ECO:0000256" key="1">
    <source>
        <dbReference type="ARBA" id="ARBA00004651"/>
    </source>
</evidence>
<proteinExistence type="inferred from homology"/>
<evidence type="ECO:0000256" key="7">
    <source>
        <dbReference type="SAM" id="Phobius"/>
    </source>
</evidence>